<dbReference type="EMBL" id="OW152813">
    <property type="protein sequence ID" value="CAH2034385.1"/>
    <property type="molecule type" value="Genomic_DNA"/>
</dbReference>
<accession>A0ABN8HS71</accession>
<evidence type="ECO:0000313" key="1">
    <source>
        <dbReference type="EMBL" id="CAH2034385.1"/>
    </source>
</evidence>
<evidence type="ECO:0000313" key="2">
    <source>
        <dbReference type="Proteomes" id="UP000837857"/>
    </source>
</evidence>
<sequence>MLVRSLPAVFRHSIQRWAVRKRRFFKETESQRLRAGACGGWDTGRIGIDGQLVSPPLPLENMKRGLIAWSAVSQYKPMI</sequence>
<organism evidence="1 2">
    <name type="scientific">Iphiclides podalirius</name>
    <name type="common">scarce swallowtail</name>
    <dbReference type="NCBI Taxonomy" id="110791"/>
    <lineage>
        <taxon>Eukaryota</taxon>
        <taxon>Metazoa</taxon>
        <taxon>Ecdysozoa</taxon>
        <taxon>Arthropoda</taxon>
        <taxon>Hexapoda</taxon>
        <taxon>Insecta</taxon>
        <taxon>Pterygota</taxon>
        <taxon>Neoptera</taxon>
        <taxon>Endopterygota</taxon>
        <taxon>Lepidoptera</taxon>
        <taxon>Glossata</taxon>
        <taxon>Ditrysia</taxon>
        <taxon>Papilionoidea</taxon>
        <taxon>Papilionidae</taxon>
        <taxon>Papilioninae</taxon>
        <taxon>Iphiclides</taxon>
    </lineage>
</organism>
<gene>
    <name evidence="1" type="ORF">IPOD504_LOCUS109</name>
</gene>
<keyword evidence="2" id="KW-1185">Reference proteome</keyword>
<name>A0ABN8HS71_9NEOP</name>
<protein>
    <submittedName>
        <fullName evidence="1">Uncharacterized protein</fullName>
    </submittedName>
</protein>
<proteinExistence type="predicted"/>
<dbReference type="Proteomes" id="UP000837857">
    <property type="component" value="Chromosome 1"/>
</dbReference>
<reference evidence="1" key="1">
    <citation type="submission" date="2022-03" db="EMBL/GenBank/DDBJ databases">
        <authorList>
            <person name="Martin H S."/>
        </authorList>
    </citation>
    <scope>NUCLEOTIDE SEQUENCE</scope>
</reference>
<feature type="non-terminal residue" evidence="1">
    <location>
        <position position="79"/>
    </location>
</feature>